<reference evidence="1 2" key="1">
    <citation type="submission" date="2019-09" db="EMBL/GenBank/DDBJ databases">
        <title>Genome sequence of Hymenobacter sp. M3.</title>
        <authorList>
            <person name="Srinivasan S."/>
        </authorList>
    </citation>
    <scope>NUCLEOTIDE SEQUENCE [LARGE SCALE GENOMIC DNA]</scope>
    <source>
        <strain evidence="1 2">M3</strain>
    </source>
</reference>
<dbReference type="Gene3D" id="3.30.565.10">
    <property type="entry name" value="Histidine kinase-like ATPase, C-terminal domain"/>
    <property type="match status" value="1"/>
</dbReference>
<dbReference type="PANTHER" id="PTHR34220">
    <property type="entry name" value="SENSOR HISTIDINE KINASE YPDA"/>
    <property type="match status" value="1"/>
</dbReference>
<dbReference type="GO" id="GO:0016020">
    <property type="term" value="C:membrane"/>
    <property type="evidence" value="ECO:0007669"/>
    <property type="project" value="InterPro"/>
</dbReference>
<protein>
    <submittedName>
        <fullName evidence="1">Histidine kinase</fullName>
    </submittedName>
</protein>
<name>A0A7L5A1X8_9BACT</name>
<evidence type="ECO:0000313" key="2">
    <source>
        <dbReference type="Proteomes" id="UP000326380"/>
    </source>
</evidence>
<comment type="caution">
    <text evidence="1">The sequence shown here is derived from an EMBL/GenBank/DDBJ whole genome shotgun (WGS) entry which is preliminary data.</text>
</comment>
<accession>A0A7L5A1X8</accession>
<dbReference type="GO" id="GO:0000155">
    <property type="term" value="F:phosphorelay sensor kinase activity"/>
    <property type="evidence" value="ECO:0007669"/>
    <property type="project" value="InterPro"/>
</dbReference>
<dbReference type="AlphaFoldDB" id="A0A7L5A1X8"/>
<dbReference type="PANTHER" id="PTHR34220:SF7">
    <property type="entry name" value="SENSOR HISTIDINE KINASE YPDA"/>
    <property type="match status" value="1"/>
</dbReference>
<dbReference type="Proteomes" id="UP000326380">
    <property type="component" value="Unassembled WGS sequence"/>
</dbReference>
<dbReference type="InterPro" id="IPR010559">
    <property type="entry name" value="Sig_transdc_His_kin_internal"/>
</dbReference>
<dbReference type="InterPro" id="IPR050640">
    <property type="entry name" value="Bact_2-comp_sensor_kinase"/>
</dbReference>
<evidence type="ECO:0000313" key="1">
    <source>
        <dbReference type="EMBL" id="KAA9327057.1"/>
    </source>
</evidence>
<dbReference type="EMBL" id="VTWU01000007">
    <property type="protein sequence ID" value="KAA9327057.1"/>
    <property type="molecule type" value="Genomic_DNA"/>
</dbReference>
<gene>
    <name evidence="1" type="ORF">F0P96_17605</name>
</gene>
<organism evidence="1 2">
    <name type="scientific">Hymenobacter busanensis</name>
    <dbReference type="NCBI Taxonomy" id="2607656"/>
    <lineage>
        <taxon>Bacteria</taxon>
        <taxon>Pseudomonadati</taxon>
        <taxon>Bacteroidota</taxon>
        <taxon>Cytophagia</taxon>
        <taxon>Cytophagales</taxon>
        <taxon>Hymenobacteraceae</taxon>
        <taxon>Hymenobacter</taxon>
    </lineage>
</organism>
<keyword evidence="1" id="KW-0418">Kinase</keyword>
<keyword evidence="2" id="KW-1185">Reference proteome</keyword>
<dbReference type="RefSeq" id="WP_151080239.1">
    <property type="nucleotide sequence ID" value="NZ_CP047647.1"/>
</dbReference>
<proteinExistence type="predicted"/>
<sequence>MNDRRFRLLGIPLLSLLIVLLSGAEQLHSWPDFLVSWGISLLFTTVLWVGTLALWSTLRQRFPDVRQTARRLWWVALATVLYTAVGTTALTALLQLAMPQYFSLRPWRLLSQIEFNLIPAVFVLLVYESRYFFEQWTLNVRRAEQLARAHERAQLEALQQQLDPHFLFNTLNTLSALIEPGNEPAQQFVEQLADVYRYVLLSRERPTVPLREELAFVEAYVALQKARLRDNLQVHVAVPAALLDQHIAPLSVQLLIENALKHNEASRQHPLHVQVGATADGWLRVRNARRARGLSLNPSTGLGLRNIRERYALLAPAQPVQVHASDHEFAVQLPLLPAATLPGTRTAVANPYSLTT</sequence>
<dbReference type="InterPro" id="IPR036890">
    <property type="entry name" value="HATPase_C_sf"/>
</dbReference>
<keyword evidence="1" id="KW-0808">Transferase</keyword>
<dbReference type="Pfam" id="PF06580">
    <property type="entry name" value="His_kinase"/>
    <property type="match status" value="1"/>
</dbReference>